<gene>
    <name evidence="2" type="ORF">YQE_08378</name>
</gene>
<feature type="non-terminal residue" evidence="2">
    <location>
        <position position="1"/>
    </location>
</feature>
<feature type="compositionally biased region" description="Acidic residues" evidence="1">
    <location>
        <begin position="428"/>
        <end position="437"/>
    </location>
</feature>
<dbReference type="EMBL" id="KB741021">
    <property type="protein sequence ID" value="ENN75065.1"/>
    <property type="molecule type" value="Genomic_DNA"/>
</dbReference>
<accession>N6U0M8</accession>
<dbReference type="GO" id="GO:0006384">
    <property type="term" value="P:transcription initiation at RNA polymerase III promoter"/>
    <property type="evidence" value="ECO:0007669"/>
    <property type="project" value="InterPro"/>
</dbReference>
<sequence length="882" mass="101373">MPVLTVTWKPSNKHFLSRPRENKHLPLAAKGGKQKKRKKINQTQPRRSIQQVQKIIFDSVDRAVIRKFGGIRYRPRWTQEEDKLLILLRMAIFFLTPSPVNKLIGYRALRDLLYIKSPKSRDKTSSNVSHRFTLLKKSVPFLSNIELIIPNLYKLEPIAKYFVPLKHFLMHGEDPSGLNRKSKVSIQELRVAFVFLGYYILNNQKDVEVALHGKFTSIDYFNKDNYDFYTPRLVACAKKPLYVQPTSEEDIKKYTLTSTILCSLSHRNDTPEWSVHNYKVWQQFTQPLLKSTLTNMKEHRMVQFFREQRKLSLAPYRLSLHFIFSQSATFTHHTMDEAFAAFIQLKNNSPGTGAENECRHLFGFNEVLSISASTARMEFNFPEHHFILNPDLEDHSEVIEELAKRYQAKLKSELKEAETLIESGARPEDDDEVDSEMPEATSGTCEEPAQTDVEVISVDDGEPMDLSINATINNLKHWISDCIDLDRVRSPSPEIFNFSIKQEVELAENAPEQPANPDCKVPSLEEIKQEMLKPLDSQEKRLVPHICDLTKLLSTTFEDIETDDRASYLMKKYFVQQYPTLQSFKVDGLETLAATLERTCSIAEKIERDWKVGVPTNKEEFEDVLLAQGIVENVDVAWDVLRYIEDASVLGATGFDLKEAFPDEPIALILIALTEHHYVMRTGICEVTFVHFKHQEAWLTKTCSEFQEDAKTSDCSPIQVSAPNWFKIKAAPWTAIDGTLDAAMLKLWLSQIFSYCIENSKIPLRQLCWKFCYLKPVDVFYLLEFCGRSGSRGISFLPDVKSAENTPVSMMKIFILGDFSQLLEEVGALEIRRLVYATDLFSEDLEEIEDCKGSFMDRFDEMYVDSKNVGFITVGSCFQSLK</sequence>
<name>N6U0M8_DENPD</name>
<protein>
    <submittedName>
        <fullName evidence="2">Uncharacterized protein</fullName>
    </submittedName>
</protein>
<feature type="region of interest" description="Disordered" evidence="1">
    <location>
        <begin position="419"/>
        <end position="447"/>
    </location>
</feature>
<proteinExistence type="predicted"/>
<dbReference type="AlphaFoldDB" id="N6U0M8"/>
<feature type="region of interest" description="Disordered" evidence="1">
    <location>
        <begin position="19"/>
        <end position="47"/>
    </location>
</feature>
<dbReference type="HOGENOM" id="CLU_326600_0_0_1"/>
<dbReference type="GO" id="GO:0000127">
    <property type="term" value="C:transcription factor TFIIIC complex"/>
    <property type="evidence" value="ECO:0007669"/>
    <property type="project" value="InterPro"/>
</dbReference>
<dbReference type="GO" id="GO:0003677">
    <property type="term" value="F:DNA binding"/>
    <property type="evidence" value="ECO:0007669"/>
    <property type="project" value="InterPro"/>
</dbReference>
<evidence type="ECO:0000256" key="1">
    <source>
        <dbReference type="SAM" id="MobiDB-lite"/>
    </source>
</evidence>
<dbReference type="OrthoDB" id="68020at2759"/>
<organism evidence="2">
    <name type="scientific">Dendroctonus ponderosae</name>
    <name type="common">Mountain pine beetle</name>
    <dbReference type="NCBI Taxonomy" id="77166"/>
    <lineage>
        <taxon>Eukaryota</taxon>
        <taxon>Metazoa</taxon>
        <taxon>Ecdysozoa</taxon>
        <taxon>Arthropoda</taxon>
        <taxon>Hexapoda</taxon>
        <taxon>Insecta</taxon>
        <taxon>Pterygota</taxon>
        <taxon>Neoptera</taxon>
        <taxon>Endopterygota</taxon>
        <taxon>Coleoptera</taxon>
        <taxon>Polyphaga</taxon>
        <taxon>Cucujiformia</taxon>
        <taxon>Curculionidae</taxon>
        <taxon>Scolytinae</taxon>
        <taxon>Dendroctonus</taxon>
    </lineage>
</organism>
<evidence type="ECO:0000313" key="2">
    <source>
        <dbReference type="EMBL" id="ENN75065.1"/>
    </source>
</evidence>
<dbReference type="GO" id="GO:0042791">
    <property type="term" value="P:5S class rRNA transcription by RNA polymerase III"/>
    <property type="evidence" value="ECO:0007669"/>
    <property type="project" value="TreeGrafter"/>
</dbReference>
<reference evidence="2" key="1">
    <citation type="journal article" date="2013" name="Genome Biol.">
        <title>Draft genome of the mountain pine beetle, Dendroctonus ponderosae Hopkins, a major forest pest.</title>
        <authorList>
            <person name="Keeling C.I."/>
            <person name="Yuen M.M."/>
            <person name="Liao N.Y."/>
            <person name="Docking T.R."/>
            <person name="Chan S.K."/>
            <person name="Taylor G.A."/>
            <person name="Palmquist D.L."/>
            <person name="Jackman S.D."/>
            <person name="Nguyen A."/>
            <person name="Li M."/>
            <person name="Henderson H."/>
            <person name="Janes J.K."/>
            <person name="Zhao Y."/>
            <person name="Pandoh P."/>
            <person name="Moore R."/>
            <person name="Sperling F.A."/>
            <person name="Huber D.P."/>
            <person name="Birol I."/>
            <person name="Jones S.J."/>
            <person name="Bohlmann J."/>
        </authorList>
    </citation>
    <scope>NUCLEOTIDE SEQUENCE</scope>
</reference>
<dbReference type="PANTHER" id="PTHR15180:SF1">
    <property type="entry name" value="GENERAL TRANSCRIPTION FACTOR 3C POLYPEPTIDE 1"/>
    <property type="match status" value="1"/>
</dbReference>
<dbReference type="PANTHER" id="PTHR15180">
    <property type="entry name" value="GENERAL TRANSCRIPTION FACTOR 3C POLYPEPTIDE 1"/>
    <property type="match status" value="1"/>
</dbReference>
<dbReference type="InterPro" id="IPR044210">
    <property type="entry name" value="Tfc3-like"/>
</dbReference>